<dbReference type="EMBL" id="JBBPBK010000011">
    <property type="protein sequence ID" value="KAK9274704.1"/>
    <property type="molecule type" value="Genomic_DNA"/>
</dbReference>
<name>A0AAP0WNK3_LIQFO</name>
<comment type="caution">
    <text evidence="1">The sequence shown here is derived from an EMBL/GenBank/DDBJ whole genome shotgun (WGS) entry which is preliminary data.</text>
</comment>
<accession>A0AAP0WNK3</accession>
<organism evidence="1 2">
    <name type="scientific">Liquidambar formosana</name>
    <name type="common">Formosan gum</name>
    <dbReference type="NCBI Taxonomy" id="63359"/>
    <lineage>
        <taxon>Eukaryota</taxon>
        <taxon>Viridiplantae</taxon>
        <taxon>Streptophyta</taxon>
        <taxon>Embryophyta</taxon>
        <taxon>Tracheophyta</taxon>
        <taxon>Spermatophyta</taxon>
        <taxon>Magnoliopsida</taxon>
        <taxon>eudicotyledons</taxon>
        <taxon>Gunneridae</taxon>
        <taxon>Pentapetalae</taxon>
        <taxon>Saxifragales</taxon>
        <taxon>Altingiaceae</taxon>
        <taxon>Liquidambar</taxon>
    </lineage>
</organism>
<proteinExistence type="predicted"/>
<sequence>MQIHFITPSPFLLVQVSVRARMRAVIVASSQCSCGGEDDVVPELNFEELQSAFTGYTLPYLSRPLICCFVFESLPSLGNWTCRLHLDLVRVKVVLVVPTRVSQEWQEASRGYLDKQCHIEKSLK</sequence>
<dbReference type="AlphaFoldDB" id="A0AAP0WNK3"/>
<evidence type="ECO:0000313" key="1">
    <source>
        <dbReference type="EMBL" id="KAK9274704.1"/>
    </source>
</evidence>
<protein>
    <submittedName>
        <fullName evidence="1">Uncharacterized protein</fullName>
    </submittedName>
</protein>
<dbReference type="Proteomes" id="UP001415857">
    <property type="component" value="Unassembled WGS sequence"/>
</dbReference>
<gene>
    <name evidence="1" type="ORF">L1049_021955</name>
</gene>
<reference evidence="1 2" key="1">
    <citation type="journal article" date="2024" name="Plant J.">
        <title>Genome sequences and population genomics reveal climatic adaptation and genomic divergence between two closely related sweetgum species.</title>
        <authorList>
            <person name="Xu W.Q."/>
            <person name="Ren C.Q."/>
            <person name="Zhang X.Y."/>
            <person name="Comes H.P."/>
            <person name="Liu X.H."/>
            <person name="Li Y.G."/>
            <person name="Kettle C.J."/>
            <person name="Jalonen R."/>
            <person name="Gaisberger H."/>
            <person name="Ma Y.Z."/>
            <person name="Qiu Y.X."/>
        </authorList>
    </citation>
    <scope>NUCLEOTIDE SEQUENCE [LARGE SCALE GENOMIC DNA]</scope>
    <source>
        <strain evidence="1">Hangzhou</strain>
    </source>
</reference>
<keyword evidence="2" id="KW-1185">Reference proteome</keyword>
<evidence type="ECO:0000313" key="2">
    <source>
        <dbReference type="Proteomes" id="UP001415857"/>
    </source>
</evidence>